<evidence type="ECO:0000259" key="1">
    <source>
        <dbReference type="Pfam" id="PF00149"/>
    </source>
</evidence>
<dbReference type="Gene3D" id="2.130.10.10">
    <property type="entry name" value="YVTN repeat-like/Quinoprotein amine dehydrogenase"/>
    <property type="match status" value="1"/>
</dbReference>
<dbReference type="InterPro" id="IPR002372">
    <property type="entry name" value="PQQ_rpt_dom"/>
</dbReference>
<sequence length="620" mass="68702">MRRLLFSGVLLPTMLFAQDKLPVTSGSPVVFAHITDIHIGVGTAEEDLERTVYDINTNDTIEFVIITGDITEFGNKGEIELAKKILDRLNKPWYIVPGNHDTKWSESGCNDFNKIFGGDTFSFQHKGTWFLGTNSGPNMRMGPGQTPRENIVWLEQQLKTIGKDAPIVYVNHYPQDPGLNNWYVVLDMLRGYNVKLFMCGHGHSNKLLDIEGVTGIMGRSNLRARDSIGGYNIVTIGNGKISYREKKPTMASQAPWYSGNWDPASRPAWNTAVTRPDFRVNDSFPSVRVKWMNQESADLGGGMAMDGKMTYYADGAGTISAVNNKSGKKHWTHKANSKIYSTPVIHGKLLWVALASGTIIALDKKTGLPKDSLNTNGALVSTPAIHGDTLFVAGSDGHSRAWHLGQRRLIWDFDSVNNFVETRPLVKDGFLYFGSWGNEFYALETATGKLAWKWGNGSKSRMLAPAAVWPEIAAGKLFIVAPDRFMTALDPATGREIWRHQDKTHWVRESMGISRDSSLVFVKTTQGRVLAIDAASESRRVRWQAPVAEGFEIAPTPIVEYNNVVFVPFHSGLVVALDKNTGALIWKRKLTNCLVTSLLPAGKNKLLASTMDGLVAMLEW</sequence>
<dbReference type="EMBL" id="MBUA01000029">
    <property type="protein sequence ID" value="MBC6492807.1"/>
    <property type="molecule type" value="Genomic_DNA"/>
</dbReference>
<dbReference type="InterPro" id="IPR029052">
    <property type="entry name" value="Metallo-depent_PP-like"/>
</dbReference>
<protein>
    <recommendedName>
        <fullName evidence="5">Metallophosphoesterase</fullName>
    </recommendedName>
</protein>
<reference evidence="3 4" key="1">
    <citation type="submission" date="2016-07" db="EMBL/GenBank/DDBJ databases">
        <title>Genome analysis of Flavihumibacter stibioxidans YS-17.</title>
        <authorList>
            <person name="Shi K."/>
            <person name="Han Y."/>
            <person name="Wang G."/>
        </authorList>
    </citation>
    <scope>NUCLEOTIDE SEQUENCE [LARGE SCALE GENOMIC DNA]</scope>
    <source>
        <strain evidence="3 4">YS-17</strain>
    </source>
</reference>
<name>A0ABR7MCP4_9BACT</name>
<dbReference type="Gene3D" id="3.60.21.10">
    <property type="match status" value="1"/>
</dbReference>
<dbReference type="Pfam" id="PF00149">
    <property type="entry name" value="Metallophos"/>
    <property type="match status" value="1"/>
</dbReference>
<keyword evidence="4" id="KW-1185">Reference proteome</keyword>
<dbReference type="SMART" id="SM00564">
    <property type="entry name" value="PQQ"/>
    <property type="match status" value="6"/>
</dbReference>
<dbReference type="SUPFAM" id="SSF50998">
    <property type="entry name" value="Quinoprotein alcohol dehydrogenase-like"/>
    <property type="match status" value="1"/>
</dbReference>
<feature type="domain" description="Calcineurin-like phosphoesterase" evidence="1">
    <location>
        <begin position="31"/>
        <end position="204"/>
    </location>
</feature>
<dbReference type="Pfam" id="PF13360">
    <property type="entry name" value="PQQ_2"/>
    <property type="match status" value="2"/>
</dbReference>
<evidence type="ECO:0000259" key="2">
    <source>
        <dbReference type="Pfam" id="PF13360"/>
    </source>
</evidence>
<dbReference type="InterPro" id="IPR015943">
    <property type="entry name" value="WD40/YVTN_repeat-like_dom_sf"/>
</dbReference>
<comment type="caution">
    <text evidence="3">The sequence shown here is derived from an EMBL/GenBank/DDBJ whole genome shotgun (WGS) entry which is preliminary data.</text>
</comment>
<dbReference type="Proteomes" id="UP000765802">
    <property type="component" value="Unassembled WGS sequence"/>
</dbReference>
<dbReference type="PANTHER" id="PTHR34512:SF30">
    <property type="entry name" value="OUTER MEMBRANE PROTEIN ASSEMBLY FACTOR BAMB"/>
    <property type="match status" value="1"/>
</dbReference>
<evidence type="ECO:0000313" key="3">
    <source>
        <dbReference type="EMBL" id="MBC6492807.1"/>
    </source>
</evidence>
<gene>
    <name evidence="3" type="ORF">BC349_17245</name>
</gene>
<accession>A0ABR7MCP4</accession>
<dbReference type="PANTHER" id="PTHR34512">
    <property type="entry name" value="CELL SURFACE PROTEIN"/>
    <property type="match status" value="1"/>
</dbReference>
<dbReference type="InterPro" id="IPR018391">
    <property type="entry name" value="PQQ_b-propeller_rpt"/>
</dbReference>
<dbReference type="InterPro" id="IPR011047">
    <property type="entry name" value="Quinoprotein_ADH-like_sf"/>
</dbReference>
<dbReference type="InterPro" id="IPR004843">
    <property type="entry name" value="Calcineurin-like_PHP"/>
</dbReference>
<proteinExistence type="predicted"/>
<organism evidence="3 4">
    <name type="scientific">Flavihumibacter stibioxidans</name>
    <dbReference type="NCBI Taxonomy" id="1834163"/>
    <lineage>
        <taxon>Bacteria</taxon>
        <taxon>Pseudomonadati</taxon>
        <taxon>Bacteroidota</taxon>
        <taxon>Chitinophagia</taxon>
        <taxon>Chitinophagales</taxon>
        <taxon>Chitinophagaceae</taxon>
        <taxon>Flavihumibacter</taxon>
    </lineage>
</organism>
<evidence type="ECO:0008006" key="5">
    <source>
        <dbReference type="Google" id="ProtNLM"/>
    </source>
</evidence>
<dbReference type="SUPFAM" id="SSF56300">
    <property type="entry name" value="Metallo-dependent phosphatases"/>
    <property type="match status" value="1"/>
</dbReference>
<feature type="domain" description="Pyrrolo-quinoline quinone repeat" evidence="2">
    <location>
        <begin position="291"/>
        <end position="398"/>
    </location>
</feature>
<dbReference type="Gene3D" id="2.40.128.630">
    <property type="match status" value="1"/>
</dbReference>
<evidence type="ECO:0000313" key="4">
    <source>
        <dbReference type="Proteomes" id="UP000765802"/>
    </source>
</evidence>
<feature type="domain" description="Pyrrolo-quinoline quinone repeat" evidence="2">
    <location>
        <begin position="407"/>
        <end position="564"/>
    </location>
</feature>